<sequence>MAVTFRVLGPFTAHVNGVPADLGGPRPRLLLARLIIARGATVAVDTLLDDLYDGAPPPRAVNTLHSYISNLRRVLEPDRAPRTPSAVLVNRPPGYALLPDEVDAEEFSRLARAGAYAEALALWRGAPYEEFADVPWLRPEIEHLAETHLVTLEGHLAQRLGSGDPHVVGELETLVRAHPLREGLWELLARGLYRLGRQADALDALRTARTRLAEELGLDPGPALQRLEAAILTQDPALLSPSPEPAGIEVAAPAAPPVTVGRGAQLGRLAELAAGVAAGRPASAVISGEPGIGKTWLAEAFAAERAAAGWLVARGRCHETSGAPALWPWQQAVRELAAAVPPPPDSARWLGVLLTDDAPAPGEGAAGEAGEARFRLHRATAAYLEAAARRRRVLIVLDDLQWADAASLGLLVDLTALLRGRVLIAVTVRSGEGTPELYDALGVLGRRDALRLPLAGLDRAAIAELAARHGVPAAEDGVVAALAERTQGNPLFIREILRLAADQGLERALTGVPEGLADVLRQRLLRLPATHRAVLDAAAVVGSAADPLVLAEIAGIPSGEVDEALDTAAGMMLLASDQRFTHDLVRETVYADVPARRRAGLHLAALRALERRPRPDPSALARHALAAGPAAAADAVRWASAAAGQAAARLAYEDAVAWWRRAVAAHATQPGADPAEHVELLLSLVRAQLVAGDGYGARQTRAEALLAADTTAATLSQEAATLLAARALTSLDAPGLWKFYAYGETEAHIVRRIEDALARLPARDSELRCRLLGCLGVERYDGSADPRGDLATAEALAMARRLLERGEAGERLLAVTLNARYLGVQLMDRLAELDAIGVELASLDGLPAFALLGYMIMERTRLERFDVAGADWAAARAESLIERLDLPWPRFQHQIWRVTRRLVAGDFAGADAEHTKAAEAGERLNSWGTRGALSTVALARALQAGDGANMELTDTHSRFPAYRQAVEVLAAHYRGEPPHRPGTWYDPPHDFLELPTLCYQALAQAVTGDAEASARTYRRLLPYEDRLAIGSGTFAGGPVGYYLGLLAPDETTAHTHLKTAEDRCARAGLTWWSTRIKQATTDPGAPPRAGGDG</sequence>
<dbReference type="GO" id="GO:0003677">
    <property type="term" value="F:DNA binding"/>
    <property type="evidence" value="ECO:0007669"/>
    <property type="project" value="UniProtKB-UniRule"/>
</dbReference>
<evidence type="ECO:0000313" key="7">
    <source>
        <dbReference type="EMBL" id="MBB5132220.1"/>
    </source>
</evidence>
<keyword evidence="2" id="KW-0805">Transcription regulation</keyword>
<keyword evidence="8" id="KW-1185">Reference proteome</keyword>
<feature type="domain" description="OmpR/PhoB-type" evidence="6">
    <location>
        <begin position="1"/>
        <end position="99"/>
    </location>
</feature>
<dbReference type="InterPro" id="IPR001867">
    <property type="entry name" value="OmpR/PhoB-type_DNA-bd"/>
</dbReference>
<dbReference type="CDD" id="cd15831">
    <property type="entry name" value="BTAD"/>
    <property type="match status" value="1"/>
</dbReference>
<evidence type="ECO:0000313" key="8">
    <source>
        <dbReference type="Proteomes" id="UP000578449"/>
    </source>
</evidence>
<dbReference type="InterPro" id="IPR027417">
    <property type="entry name" value="P-loop_NTPase"/>
</dbReference>
<dbReference type="InterPro" id="IPR005158">
    <property type="entry name" value="BTAD"/>
</dbReference>
<dbReference type="InterPro" id="IPR016032">
    <property type="entry name" value="Sig_transdc_resp-reg_C-effctor"/>
</dbReference>
<evidence type="ECO:0000256" key="5">
    <source>
        <dbReference type="PROSITE-ProRule" id="PRU01091"/>
    </source>
</evidence>
<dbReference type="SUPFAM" id="SSF52540">
    <property type="entry name" value="P-loop containing nucleoside triphosphate hydrolases"/>
    <property type="match status" value="1"/>
</dbReference>
<dbReference type="Gene3D" id="3.40.50.300">
    <property type="entry name" value="P-loop containing nucleotide triphosphate hydrolases"/>
    <property type="match status" value="1"/>
</dbReference>
<dbReference type="Pfam" id="PF00486">
    <property type="entry name" value="Trans_reg_C"/>
    <property type="match status" value="1"/>
</dbReference>
<dbReference type="Gene3D" id="1.25.40.10">
    <property type="entry name" value="Tetratricopeptide repeat domain"/>
    <property type="match status" value="1"/>
</dbReference>
<dbReference type="InterPro" id="IPR011990">
    <property type="entry name" value="TPR-like_helical_dom_sf"/>
</dbReference>
<evidence type="ECO:0000256" key="1">
    <source>
        <dbReference type="ARBA" id="ARBA00005820"/>
    </source>
</evidence>
<dbReference type="AlphaFoldDB" id="A0A840P415"/>
<evidence type="ECO:0000256" key="2">
    <source>
        <dbReference type="ARBA" id="ARBA00023015"/>
    </source>
</evidence>
<keyword evidence="4" id="KW-0804">Transcription</keyword>
<dbReference type="GO" id="GO:0006355">
    <property type="term" value="P:regulation of DNA-templated transcription"/>
    <property type="evidence" value="ECO:0007669"/>
    <property type="project" value="InterPro"/>
</dbReference>
<evidence type="ECO:0000256" key="4">
    <source>
        <dbReference type="ARBA" id="ARBA00023163"/>
    </source>
</evidence>
<dbReference type="InterPro" id="IPR041664">
    <property type="entry name" value="AAA_16"/>
</dbReference>
<proteinExistence type="inferred from homology"/>
<dbReference type="PANTHER" id="PTHR35807:SF1">
    <property type="entry name" value="TRANSCRIPTIONAL REGULATOR REDD"/>
    <property type="match status" value="1"/>
</dbReference>
<dbReference type="EMBL" id="JACHGN010000004">
    <property type="protein sequence ID" value="MBB5132220.1"/>
    <property type="molecule type" value="Genomic_DNA"/>
</dbReference>
<dbReference type="SMART" id="SM01043">
    <property type="entry name" value="BTAD"/>
    <property type="match status" value="1"/>
</dbReference>
<dbReference type="Pfam" id="PF13191">
    <property type="entry name" value="AAA_16"/>
    <property type="match status" value="1"/>
</dbReference>
<keyword evidence="3 5" id="KW-0238">DNA-binding</keyword>
<accession>A0A840P415</accession>
<evidence type="ECO:0000256" key="3">
    <source>
        <dbReference type="ARBA" id="ARBA00023125"/>
    </source>
</evidence>
<name>A0A840P415_9ACTN</name>
<feature type="DNA-binding region" description="OmpR/PhoB-type" evidence="5">
    <location>
        <begin position="1"/>
        <end position="99"/>
    </location>
</feature>
<dbReference type="SUPFAM" id="SSF46894">
    <property type="entry name" value="C-terminal effector domain of the bipartite response regulators"/>
    <property type="match status" value="1"/>
</dbReference>
<comment type="similarity">
    <text evidence="1">Belongs to the AfsR/DnrI/RedD regulatory family.</text>
</comment>
<evidence type="ECO:0000259" key="6">
    <source>
        <dbReference type="PROSITE" id="PS51755"/>
    </source>
</evidence>
<dbReference type="PROSITE" id="PS51755">
    <property type="entry name" value="OMPR_PHOB"/>
    <property type="match status" value="1"/>
</dbReference>
<dbReference type="SMART" id="SM00862">
    <property type="entry name" value="Trans_reg_C"/>
    <property type="match status" value="1"/>
</dbReference>
<reference evidence="7 8" key="1">
    <citation type="submission" date="2020-08" db="EMBL/GenBank/DDBJ databases">
        <title>Genomic Encyclopedia of Type Strains, Phase IV (KMG-IV): sequencing the most valuable type-strain genomes for metagenomic binning, comparative biology and taxonomic classification.</title>
        <authorList>
            <person name="Goeker M."/>
        </authorList>
    </citation>
    <scope>NUCLEOTIDE SEQUENCE [LARGE SCALE GENOMIC DNA]</scope>
    <source>
        <strain evidence="7 8">DSM 45615</strain>
    </source>
</reference>
<organism evidence="7 8">
    <name type="scientific">Thermocatellispora tengchongensis</name>
    <dbReference type="NCBI Taxonomy" id="1073253"/>
    <lineage>
        <taxon>Bacteria</taxon>
        <taxon>Bacillati</taxon>
        <taxon>Actinomycetota</taxon>
        <taxon>Actinomycetes</taxon>
        <taxon>Streptosporangiales</taxon>
        <taxon>Streptosporangiaceae</taxon>
        <taxon>Thermocatellispora</taxon>
    </lineage>
</organism>
<protein>
    <submittedName>
        <fullName evidence="7">DNA-binding SARP family transcriptional activator</fullName>
    </submittedName>
</protein>
<comment type="caution">
    <text evidence="7">The sequence shown here is derived from an EMBL/GenBank/DDBJ whole genome shotgun (WGS) entry which is preliminary data.</text>
</comment>
<dbReference type="Gene3D" id="1.10.10.10">
    <property type="entry name" value="Winged helix-like DNA-binding domain superfamily/Winged helix DNA-binding domain"/>
    <property type="match status" value="1"/>
</dbReference>
<dbReference type="InterPro" id="IPR051677">
    <property type="entry name" value="AfsR-DnrI-RedD_regulator"/>
</dbReference>
<dbReference type="InterPro" id="IPR036388">
    <property type="entry name" value="WH-like_DNA-bd_sf"/>
</dbReference>
<gene>
    <name evidence="7" type="ORF">HNP84_001936</name>
</gene>
<dbReference type="PANTHER" id="PTHR35807">
    <property type="entry name" value="TRANSCRIPTIONAL REGULATOR REDD-RELATED"/>
    <property type="match status" value="1"/>
</dbReference>
<dbReference type="Proteomes" id="UP000578449">
    <property type="component" value="Unassembled WGS sequence"/>
</dbReference>
<dbReference type="RefSeq" id="WP_185049075.1">
    <property type="nucleotide sequence ID" value="NZ_JACHGN010000004.1"/>
</dbReference>
<dbReference type="GO" id="GO:0000160">
    <property type="term" value="P:phosphorelay signal transduction system"/>
    <property type="evidence" value="ECO:0007669"/>
    <property type="project" value="InterPro"/>
</dbReference>
<dbReference type="SUPFAM" id="SSF48452">
    <property type="entry name" value="TPR-like"/>
    <property type="match status" value="1"/>
</dbReference>
<dbReference type="Pfam" id="PF03704">
    <property type="entry name" value="BTAD"/>
    <property type="match status" value="1"/>
</dbReference>